<keyword evidence="3" id="KW-0808">Transferase</keyword>
<dbReference type="Gene3D" id="3.90.550.10">
    <property type="entry name" value="Spore Coat Polysaccharide Biosynthesis Protein SpsA, Chain A"/>
    <property type="match status" value="1"/>
</dbReference>
<feature type="transmembrane region" description="Helical" evidence="7">
    <location>
        <begin position="420"/>
        <end position="453"/>
    </location>
</feature>
<gene>
    <name evidence="9" type="ORF">RLT85_00100</name>
</gene>
<dbReference type="InterPro" id="IPR001173">
    <property type="entry name" value="Glyco_trans_2-like"/>
</dbReference>
<evidence type="ECO:0000313" key="9">
    <source>
        <dbReference type="EMBL" id="MDT0293031.1"/>
    </source>
</evidence>
<reference evidence="10" key="1">
    <citation type="submission" date="2023-07" db="EMBL/GenBank/DDBJ databases">
        <title>Isolating and identifying novel microbial strains from the Mariana Trench.</title>
        <authorList>
            <person name="Fu H."/>
        </authorList>
    </citation>
    <scope>NUCLEOTIDE SEQUENCE [LARGE SCALE GENOMIC DNA]</scope>
    <source>
        <strain evidence="10">T-y2</strain>
    </source>
</reference>
<evidence type="ECO:0000256" key="5">
    <source>
        <dbReference type="ARBA" id="ARBA00022989"/>
    </source>
</evidence>
<dbReference type="PANTHER" id="PTHR43867">
    <property type="entry name" value="CELLULOSE SYNTHASE CATALYTIC SUBUNIT A [UDP-FORMING]"/>
    <property type="match status" value="1"/>
</dbReference>
<name>A0ABU2KE99_9FLAO</name>
<keyword evidence="4 7" id="KW-0812">Transmembrane</keyword>
<feature type="domain" description="Glycosyltransferase 2-like" evidence="8">
    <location>
        <begin position="148"/>
        <end position="359"/>
    </location>
</feature>
<dbReference type="InterPro" id="IPR050321">
    <property type="entry name" value="Glycosyltr_2/OpgH_subfam"/>
</dbReference>
<evidence type="ECO:0000256" key="6">
    <source>
        <dbReference type="ARBA" id="ARBA00023136"/>
    </source>
</evidence>
<dbReference type="InterPro" id="IPR029044">
    <property type="entry name" value="Nucleotide-diphossugar_trans"/>
</dbReference>
<dbReference type="SUPFAM" id="SSF53448">
    <property type="entry name" value="Nucleotide-diphospho-sugar transferases"/>
    <property type="match status" value="1"/>
</dbReference>
<evidence type="ECO:0000256" key="4">
    <source>
        <dbReference type="ARBA" id="ARBA00022692"/>
    </source>
</evidence>
<keyword evidence="10" id="KW-1185">Reference proteome</keyword>
<keyword evidence="6 7" id="KW-0472">Membrane</keyword>
<keyword evidence="5 7" id="KW-1133">Transmembrane helix</keyword>
<proteinExistence type="predicted"/>
<feature type="transmembrane region" description="Helical" evidence="7">
    <location>
        <begin position="311"/>
        <end position="336"/>
    </location>
</feature>
<evidence type="ECO:0000256" key="1">
    <source>
        <dbReference type="ARBA" id="ARBA00004141"/>
    </source>
</evidence>
<dbReference type="Proteomes" id="UP001182991">
    <property type="component" value="Unassembled WGS sequence"/>
</dbReference>
<evidence type="ECO:0000256" key="2">
    <source>
        <dbReference type="ARBA" id="ARBA00022676"/>
    </source>
</evidence>
<dbReference type="EMBL" id="JAVRBG010000001">
    <property type="protein sequence ID" value="MDT0293031.1"/>
    <property type="molecule type" value="Genomic_DNA"/>
</dbReference>
<dbReference type="RefSeq" id="WP_311400009.1">
    <property type="nucleotide sequence ID" value="NZ_JAVRBG010000001.1"/>
</dbReference>
<evidence type="ECO:0000256" key="7">
    <source>
        <dbReference type="SAM" id="Phobius"/>
    </source>
</evidence>
<dbReference type="PANTHER" id="PTHR43867:SF4">
    <property type="entry name" value="BETA-(1-3)-GLUCOSYL TRANSFERASE"/>
    <property type="match status" value="1"/>
</dbReference>
<organism evidence="9 10">
    <name type="scientific">Mesonia ostreae</name>
    <dbReference type="NCBI Taxonomy" id="861110"/>
    <lineage>
        <taxon>Bacteria</taxon>
        <taxon>Pseudomonadati</taxon>
        <taxon>Bacteroidota</taxon>
        <taxon>Flavobacteriia</taxon>
        <taxon>Flavobacteriales</taxon>
        <taxon>Flavobacteriaceae</taxon>
        <taxon>Mesonia</taxon>
    </lineage>
</organism>
<evidence type="ECO:0000259" key="8">
    <source>
        <dbReference type="Pfam" id="PF13632"/>
    </source>
</evidence>
<evidence type="ECO:0000256" key="3">
    <source>
        <dbReference type="ARBA" id="ARBA00022679"/>
    </source>
</evidence>
<comment type="subcellular location">
    <subcellularLocation>
        <location evidence="1">Membrane</location>
        <topology evidence="1">Multi-pass membrane protein</topology>
    </subcellularLocation>
</comment>
<dbReference type="Pfam" id="PF13632">
    <property type="entry name" value="Glyco_trans_2_3"/>
    <property type="match status" value="1"/>
</dbReference>
<feature type="transmembrane region" description="Helical" evidence="7">
    <location>
        <begin position="342"/>
        <end position="362"/>
    </location>
</feature>
<feature type="transmembrane region" description="Helical" evidence="7">
    <location>
        <begin position="374"/>
        <end position="392"/>
    </location>
</feature>
<sequence length="475" mass="54417">MLQIKFYIENLNFFEVYSSTLEIAVIFVTIVIIVMGIIRLYFLSTSRNSTFSKKVYGNPLVSIHLPICNEPPKLVLKTIESVEKLQYSNFELLIISNNTLDKNLWKPIEEKIADLDHRFKFLHKDKIKGFKAGALNYGLGYTNSSANYIFTLDADYVLNKDAIDVAIGTIQKMEVDLLQFPQSYRNISPETNGVEINYKHYFDCYLSSKKSAILALPTGTLTLIDTKVFNNGYLWPTDSITEDASLGVDLVSRKMKIAFCNYIIGKGTMPTESKDYSKQFKRWVFGNFQVLAKVWKVNGISIMNKIHLSTLLTAWLNLLGFVFLILFLAIPLLIIGTHTGETIFYTGLSAIALHCLFQFFIFNKIAGYNLKKGWNGFLIHLGLLEIGSFYWMNYFVSKNKPFIRTNKFIAPVSSTNKLYIFPLIVFALGIICFLNQYNILGVVICAFSIQLIYAKFHKDQEIIWSKFNLYKKSKK</sequence>
<accession>A0ABU2KE99</accession>
<evidence type="ECO:0000313" key="10">
    <source>
        <dbReference type="Proteomes" id="UP001182991"/>
    </source>
</evidence>
<protein>
    <submittedName>
        <fullName evidence="9">Glycosyltransferase family 2 protein</fullName>
    </submittedName>
</protein>
<feature type="transmembrane region" description="Helical" evidence="7">
    <location>
        <begin position="20"/>
        <end position="42"/>
    </location>
</feature>
<comment type="caution">
    <text evidence="9">The sequence shown here is derived from an EMBL/GenBank/DDBJ whole genome shotgun (WGS) entry which is preliminary data.</text>
</comment>
<keyword evidence="2" id="KW-0328">Glycosyltransferase</keyword>